<organism evidence="3 4">
    <name type="scientific">Aquiluna borgnonia</name>
    <dbReference type="NCBI Taxonomy" id="2499157"/>
    <lineage>
        <taxon>Bacteria</taxon>
        <taxon>Bacillati</taxon>
        <taxon>Actinomycetota</taxon>
        <taxon>Actinomycetes</taxon>
        <taxon>Micrococcales</taxon>
        <taxon>Microbacteriaceae</taxon>
        <taxon>Luna cluster</taxon>
        <taxon>Luna-1 subcluster</taxon>
        <taxon>Aquiluna</taxon>
    </lineage>
</organism>
<dbReference type="InterPro" id="IPR025420">
    <property type="entry name" value="DUF4143"/>
</dbReference>
<evidence type="ECO:0000259" key="1">
    <source>
        <dbReference type="Pfam" id="PF13173"/>
    </source>
</evidence>
<accession>A0A7D4Q7E0</accession>
<dbReference type="PANTHER" id="PTHR43566:SF2">
    <property type="entry name" value="DUF4143 DOMAIN-CONTAINING PROTEIN"/>
    <property type="match status" value="1"/>
</dbReference>
<dbReference type="AlphaFoldDB" id="A0A7D4Q7E0"/>
<reference evidence="3 4" key="1">
    <citation type="submission" date="2020-05" db="EMBL/GenBank/DDBJ databases">
        <title>Aquirufa sp. strain 15G-AUS-rot a new Aquirufa species.</title>
        <authorList>
            <person name="Pitt A."/>
            <person name="Hahn M.W."/>
        </authorList>
    </citation>
    <scope>NUCLEOTIDE SEQUENCE [LARGE SCALE GENOMIC DNA]</scope>
    <source>
        <strain evidence="3 4">15G-AUS-rot</strain>
    </source>
</reference>
<sequence length="393" mass="42757">MPDLPAILLDGPKGVGKTSTASQRVKTVVAVETPAIAARLTEEPSWITGQEKPVLIDEWHRVEPVWDAIKRAVDEDSSGGQFLLTGSLPSGSTHSGAGRITDIRMRPMILPERGVTTPSIFLDQAMDEGKFEARGNSDFLLEDYISEIVQSGFPGIRQLSRSNQQRALEGYLNRLVDVDIPHFGLSLRKPATLRSWLAAYAASTGSTASLNTIRDAASAGDSSPSRITTGNYLDALTRLRIIDELEPWLPQGTSLQRLTVSPKRYLADPALAARLTNFTEKGALTHDLTGALFEHLVALSLRVMADTAGAKLFHLRTRDARAEVDFILQRPDGKILAIESKLGSRVTEKDTKHLLWLKNLLGDRVLDLAVVNTGAEAWRMSSGVAVIPLALLG</sequence>
<name>A0A7D4Q7E0_9MICO</name>
<dbReference type="InterPro" id="IPR027417">
    <property type="entry name" value="P-loop_NTPase"/>
</dbReference>
<feature type="domain" description="AAA" evidence="1">
    <location>
        <begin position="5"/>
        <end position="112"/>
    </location>
</feature>
<dbReference type="SUPFAM" id="SSF52540">
    <property type="entry name" value="P-loop containing nucleoside triphosphate hydrolases"/>
    <property type="match status" value="1"/>
</dbReference>
<dbReference type="EMBL" id="CP054056">
    <property type="protein sequence ID" value="QKJ25982.1"/>
    <property type="molecule type" value="Genomic_DNA"/>
</dbReference>
<evidence type="ECO:0000259" key="2">
    <source>
        <dbReference type="Pfam" id="PF13635"/>
    </source>
</evidence>
<dbReference type="PANTHER" id="PTHR43566">
    <property type="entry name" value="CONSERVED PROTEIN"/>
    <property type="match status" value="1"/>
</dbReference>
<dbReference type="InterPro" id="IPR041682">
    <property type="entry name" value="AAA_14"/>
</dbReference>
<protein>
    <submittedName>
        <fullName evidence="3">ATP-binding protein</fullName>
    </submittedName>
</protein>
<dbReference type="Proteomes" id="UP000501003">
    <property type="component" value="Chromosome"/>
</dbReference>
<keyword evidence="3" id="KW-0067">ATP-binding</keyword>
<proteinExistence type="predicted"/>
<dbReference type="Pfam" id="PF13635">
    <property type="entry name" value="DUF4143"/>
    <property type="match status" value="1"/>
</dbReference>
<gene>
    <name evidence="3" type="ORF">HRU87_05925</name>
</gene>
<evidence type="ECO:0000313" key="3">
    <source>
        <dbReference type="EMBL" id="QKJ25982.1"/>
    </source>
</evidence>
<evidence type="ECO:0000313" key="4">
    <source>
        <dbReference type="Proteomes" id="UP000501003"/>
    </source>
</evidence>
<keyword evidence="4" id="KW-1185">Reference proteome</keyword>
<dbReference type="KEGG" id="aqg:HRU87_05925"/>
<dbReference type="Pfam" id="PF13173">
    <property type="entry name" value="AAA_14"/>
    <property type="match status" value="1"/>
</dbReference>
<feature type="domain" description="DUF4143" evidence="2">
    <location>
        <begin position="179"/>
        <end position="342"/>
    </location>
</feature>
<keyword evidence="3" id="KW-0547">Nucleotide-binding</keyword>
<dbReference type="GO" id="GO:0005524">
    <property type="term" value="F:ATP binding"/>
    <property type="evidence" value="ECO:0007669"/>
    <property type="project" value="UniProtKB-KW"/>
</dbReference>